<dbReference type="PaxDb" id="3218-PP1S131_122V6.1"/>
<sequence length="77" mass="8665">MKKSRTCGETTNSMGIAARSGSSREQQPGQTQHEVESQQGSGVTDRLRWNCSRRDELNRVAAGSSRWDWKSLREHSS</sequence>
<feature type="region of interest" description="Disordered" evidence="1">
    <location>
        <begin position="1"/>
        <end position="47"/>
    </location>
</feature>
<reference evidence="3" key="3">
    <citation type="submission" date="2020-12" db="UniProtKB">
        <authorList>
            <consortium name="EnsemblPlants"/>
        </authorList>
    </citation>
    <scope>IDENTIFICATION</scope>
</reference>
<dbReference type="Gramene" id="Pp3c9_25350V3.1">
    <property type="protein sequence ID" value="PAC:32911542.CDS.1"/>
    <property type="gene ID" value="Pp3c9_25350"/>
</dbReference>
<evidence type="ECO:0000256" key="1">
    <source>
        <dbReference type="SAM" id="MobiDB-lite"/>
    </source>
</evidence>
<dbReference type="InParanoid" id="A0A2K1K4K4"/>
<name>A0A2K1K4K4_PHYPA</name>
<reference evidence="2 4" key="1">
    <citation type="journal article" date="2008" name="Science">
        <title>The Physcomitrella genome reveals evolutionary insights into the conquest of land by plants.</title>
        <authorList>
            <person name="Rensing S."/>
            <person name="Lang D."/>
            <person name="Zimmer A."/>
            <person name="Terry A."/>
            <person name="Salamov A."/>
            <person name="Shapiro H."/>
            <person name="Nishiyama T."/>
            <person name="Perroud P.-F."/>
            <person name="Lindquist E."/>
            <person name="Kamisugi Y."/>
            <person name="Tanahashi T."/>
            <person name="Sakakibara K."/>
            <person name="Fujita T."/>
            <person name="Oishi K."/>
            <person name="Shin-I T."/>
            <person name="Kuroki Y."/>
            <person name="Toyoda A."/>
            <person name="Suzuki Y."/>
            <person name="Hashimoto A."/>
            <person name="Yamaguchi K."/>
            <person name="Sugano A."/>
            <person name="Kohara Y."/>
            <person name="Fujiyama A."/>
            <person name="Anterola A."/>
            <person name="Aoki S."/>
            <person name="Ashton N."/>
            <person name="Barbazuk W.B."/>
            <person name="Barker E."/>
            <person name="Bennetzen J."/>
            <person name="Bezanilla M."/>
            <person name="Blankenship R."/>
            <person name="Cho S.H."/>
            <person name="Dutcher S."/>
            <person name="Estelle M."/>
            <person name="Fawcett J.A."/>
            <person name="Gundlach H."/>
            <person name="Hanada K."/>
            <person name="Heyl A."/>
            <person name="Hicks K.A."/>
            <person name="Hugh J."/>
            <person name="Lohr M."/>
            <person name="Mayer K."/>
            <person name="Melkozernov A."/>
            <person name="Murata T."/>
            <person name="Nelson D."/>
            <person name="Pils B."/>
            <person name="Prigge M."/>
            <person name="Reiss B."/>
            <person name="Renner T."/>
            <person name="Rombauts S."/>
            <person name="Rushton P."/>
            <person name="Sanderfoot A."/>
            <person name="Schween G."/>
            <person name="Shiu S.-H."/>
            <person name="Stueber K."/>
            <person name="Theodoulou F.L."/>
            <person name="Tu H."/>
            <person name="Van de Peer Y."/>
            <person name="Verrier P.J."/>
            <person name="Waters E."/>
            <person name="Wood A."/>
            <person name="Yang L."/>
            <person name="Cove D."/>
            <person name="Cuming A."/>
            <person name="Hasebe M."/>
            <person name="Lucas S."/>
            <person name="Mishler D.B."/>
            <person name="Reski R."/>
            <person name="Grigoriev I."/>
            <person name="Quatrano R.S."/>
            <person name="Boore J.L."/>
        </authorList>
    </citation>
    <scope>NUCLEOTIDE SEQUENCE [LARGE SCALE GENOMIC DNA]</scope>
    <source>
        <strain evidence="3 4">cv. Gransden 2004</strain>
    </source>
</reference>
<organism evidence="2">
    <name type="scientific">Physcomitrium patens</name>
    <name type="common">Spreading-leaved earth moss</name>
    <name type="synonym">Physcomitrella patens</name>
    <dbReference type="NCBI Taxonomy" id="3218"/>
    <lineage>
        <taxon>Eukaryota</taxon>
        <taxon>Viridiplantae</taxon>
        <taxon>Streptophyta</taxon>
        <taxon>Embryophyta</taxon>
        <taxon>Bryophyta</taxon>
        <taxon>Bryophytina</taxon>
        <taxon>Bryopsida</taxon>
        <taxon>Funariidae</taxon>
        <taxon>Funariales</taxon>
        <taxon>Funariaceae</taxon>
        <taxon>Physcomitrium</taxon>
    </lineage>
</organism>
<evidence type="ECO:0000313" key="2">
    <source>
        <dbReference type="EMBL" id="PNR48700.1"/>
    </source>
</evidence>
<evidence type="ECO:0000313" key="4">
    <source>
        <dbReference type="Proteomes" id="UP000006727"/>
    </source>
</evidence>
<protein>
    <submittedName>
        <fullName evidence="2 3">Uncharacterized protein</fullName>
    </submittedName>
</protein>
<dbReference type="AlphaFoldDB" id="A0A2K1K4K4"/>
<dbReference type="Proteomes" id="UP000006727">
    <property type="component" value="Chromosome 9"/>
</dbReference>
<dbReference type="EnsemblPlants" id="Pp3c9_25350V3.1">
    <property type="protein sequence ID" value="PAC:32911542.CDS.1"/>
    <property type="gene ID" value="Pp3c9_25350"/>
</dbReference>
<feature type="compositionally biased region" description="Polar residues" evidence="1">
    <location>
        <begin position="7"/>
        <end position="42"/>
    </location>
</feature>
<keyword evidence="4" id="KW-1185">Reference proteome</keyword>
<dbReference type="EMBL" id="ABEU02000009">
    <property type="protein sequence ID" value="PNR48700.1"/>
    <property type="molecule type" value="Genomic_DNA"/>
</dbReference>
<gene>
    <name evidence="2" type="ORF">PHYPA_013177</name>
</gene>
<dbReference type="Gramene" id="Pp3c9_25350V3.2">
    <property type="protein sequence ID" value="PAC:32911543.CDS.1"/>
    <property type="gene ID" value="Pp3c9_25350"/>
</dbReference>
<dbReference type="EnsemblPlants" id="Pp3c9_25350V3.2">
    <property type="protein sequence ID" value="PAC:32911543.CDS.1"/>
    <property type="gene ID" value="Pp3c9_25350"/>
</dbReference>
<accession>A0A2K1K4K4</accession>
<proteinExistence type="predicted"/>
<reference evidence="2 4" key="2">
    <citation type="journal article" date="2018" name="Plant J.">
        <title>The Physcomitrella patens chromosome-scale assembly reveals moss genome structure and evolution.</title>
        <authorList>
            <person name="Lang D."/>
            <person name="Ullrich K.K."/>
            <person name="Murat F."/>
            <person name="Fuchs J."/>
            <person name="Jenkins J."/>
            <person name="Haas F.B."/>
            <person name="Piednoel M."/>
            <person name="Gundlach H."/>
            <person name="Van Bel M."/>
            <person name="Meyberg R."/>
            <person name="Vives C."/>
            <person name="Morata J."/>
            <person name="Symeonidi A."/>
            <person name="Hiss M."/>
            <person name="Muchero W."/>
            <person name="Kamisugi Y."/>
            <person name="Saleh O."/>
            <person name="Blanc G."/>
            <person name="Decker E.L."/>
            <person name="van Gessel N."/>
            <person name="Grimwood J."/>
            <person name="Hayes R.D."/>
            <person name="Graham S.W."/>
            <person name="Gunter L.E."/>
            <person name="McDaniel S.F."/>
            <person name="Hoernstein S.N.W."/>
            <person name="Larsson A."/>
            <person name="Li F.W."/>
            <person name="Perroud P.F."/>
            <person name="Phillips J."/>
            <person name="Ranjan P."/>
            <person name="Rokshar D.S."/>
            <person name="Rothfels C.J."/>
            <person name="Schneider L."/>
            <person name="Shu S."/>
            <person name="Stevenson D.W."/>
            <person name="Thummler F."/>
            <person name="Tillich M."/>
            <person name="Villarreal Aguilar J.C."/>
            <person name="Widiez T."/>
            <person name="Wong G.K."/>
            <person name="Wymore A."/>
            <person name="Zhang Y."/>
            <person name="Zimmer A.D."/>
            <person name="Quatrano R.S."/>
            <person name="Mayer K.F.X."/>
            <person name="Goodstein D."/>
            <person name="Casacuberta J.M."/>
            <person name="Vandepoele K."/>
            <person name="Reski R."/>
            <person name="Cuming A.C."/>
            <person name="Tuskan G.A."/>
            <person name="Maumus F."/>
            <person name="Salse J."/>
            <person name="Schmutz J."/>
            <person name="Rensing S.A."/>
        </authorList>
    </citation>
    <scope>NUCLEOTIDE SEQUENCE [LARGE SCALE GENOMIC DNA]</scope>
    <source>
        <strain evidence="3 4">cv. Gransden 2004</strain>
    </source>
</reference>
<evidence type="ECO:0000313" key="3">
    <source>
        <dbReference type="EnsemblPlants" id="PAC:32911542.CDS.1"/>
    </source>
</evidence>